<dbReference type="AlphaFoldDB" id="A0A9P4S349"/>
<comment type="caution">
    <text evidence="2">The sequence shown here is derived from an EMBL/GenBank/DDBJ whole genome shotgun (WGS) entry which is preliminary data.</text>
</comment>
<dbReference type="PROSITE" id="PS50020">
    <property type="entry name" value="WW_DOMAIN_2"/>
    <property type="match status" value="1"/>
</dbReference>
<evidence type="ECO:0000313" key="2">
    <source>
        <dbReference type="EMBL" id="KAF2835299.1"/>
    </source>
</evidence>
<reference evidence="2" key="1">
    <citation type="journal article" date="2020" name="Stud. Mycol.">
        <title>101 Dothideomycetes genomes: a test case for predicting lifestyles and emergence of pathogens.</title>
        <authorList>
            <person name="Haridas S."/>
            <person name="Albert R."/>
            <person name="Binder M."/>
            <person name="Bloem J."/>
            <person name="Labutti K."/>
            <person name="Salamov A."/>
            <person name="Andreopoulos B."/>
            <person name="Baker S."/>
            <person name="Barry K."/>
            <person name="Bills G."/>
            <person name="Bluhm B."/>
            <person name="Cannon C."/>
            <person name="Castanera R."/>
            <person name="Culley D."/>
            <person name="Daum C."/>
            <person name="Ezra D."/>
            <person name="Gonzalez J."/>
            <person name="Henrissat B."/>
            <person name="Kuo A."/>
            <person name="Liang C."/>
            <person name="Lipzen A."/>
            <person name="Lutzoni F."/>
            <person name="Magnuson J."/>
            <person name="Mondo S."/>
            <person name="Nolan M."/>
            <person name="Ohm R."/>
            <person name="Pangilinan J."/>
            <person name="Park H.-J."/>
            <person name="Ramirez L."/>
            <person name="Alfaro M."/>
            <person name="Sun H."/>
            <person name="Tritt A."/>
            <person name="Yoshinaga Y."/>
            <person name="Zwiers L.-H."/>
            <person name="Turgeon B."/>
            <person name="Goodwin S."/>
            <person name="Spatafora J."/>
            <person name="Crous P."/>
            <person name="Grigoriev I."/>
        </authorList>
    </citation>
    <scope>NUCLEOTIDE SEQUENCE</scope>
    <source>
        <strain evidence="2">CBS 101060</strain>
    </source>
</reference>
<protein>
    <recommendedName>
        <fullName evidence="1">WW domain-containing protein</fullName>
    </recommendedName>
</protein>
<gene>
    <name evidence="2" type="ORF">M501DRAFT_999347</name>
</gene>
<dbReference type="EMBL" id="MU006110">
    <property type="protein sequence ID" value="KAF2835299.1"/>
    <property type="molecule type" value="Genomic_DNA"/>
</dbReference>
<keyword evidence="3" id="KW-1185">Reference proteome</keyword>
<evidence type="ECO:0000259" key="1">
    <source>
        <dbReference type="PROSITE" id="PS50020"/>
    </source>
</evidence>
<accession>A0A9P4S349</accession>
<name>A0A9P4S349_9PEZI</name>
<dbReference type="PROSITE" id="PS01159">
    <property type="entry name" value="WW_DOMAIN_1"/>
    <property type="match status" value="1"/>
</dbReference>
<dbReference type="SMART" id="SM00456">
    <property type="entry name" value="WW"/>
    <property type="match status" value="1"/>
</dbReference>
<dbReference type="SUPFAM" id="SSF51045">
    <property type="entry name" value="WW domain"/>
    <property type="match status" value="1"/>
</dbReference>
<sequence>MATGPHHEIGILVNGVWKQWSTSAGQDYYENLTTRKTQFEIPAGWEDADSETWQVDTSKGWEQWRNVRTGRIRRTNPNPPAPHTYLDRENIQTHLRLVERTPESQEYLYRRVMMAILRYFFKEDEGFDVFQEESRGETSQGESRPDMTVLKITARPGGSTYAYDYCLIESKKAGESWDATQDHLSRHYGGTENPSREVYGIVQIGLCIRFFTARNGVLTAQSGYLHVRDDVNDITAGMENMKRRPPLFQ</sequence>
<evidence type="ECO:0000313" key="3">
    <source>
        <dbReference type="Proteomes" id="UP000799429"/>
    </source>
</evidence>
<organism evidence="2 3">
    <name type="scientific">Patellaria atrata CBS 101060</name>
    <dbReference type="NCBI Taxonomy" id="1346257"/>
    <lineage>
        <taxon>Eukaryota</taxon>
        <taxon>Fungi</taxon>
        <taxon>Dikarya</taxon>
        <taxon>Ascomycota</taxon>
        <taxon>Pezizomycotina</taxon>
        <taxon>Dothideomycetes</taxon>
        <taxon>Dothideomycetes incertae sedis</taxon>
        <taxon>Patellariales</taxon>
        <taxon>Patellariaceae</taxon>
        <taxon>Patellaria</taxon>
    </lineage>
</organism>
<proteinExistence type="predicted"/>
<dbReference type="InterPro" id="IPR036020">
    <property type="entry name" value="WW_dom_sf"/>
</dbReference>
<dbReference type="OrthoDB" id="5092031at2759"/>
<dbReference type="InterPro" id="IPR001202">
    <property type="entry name" value="WW_dom"/>
</dbReference>
<dbReference type="Proteomes" id="UP000799429">
    <property type="component" value="Unassembled WGS sequence"/>
</dbReference>
<feature type="domain" description="WW" evidence="1">
    <location>
        <begin position="17"/>
        <end position="44"/>
    </location>
</feature>